<evidence type="ECO:0000259" key="1">
    <source>
        <dbReference type="PROSITE" id="PS50144"/>
    </source>
</evidence>
<evidence type="ECO:0000313" key="3">
    <source>
        <dbReference type="Proteomes" id="UP000836841"/>
    </source>
</evidence>
<evidence type="ECO:0000313" key="2">
    <source>
        <dbReference type="EMBL" id="CAH2061001.1"/>
    </source>
</evidence>
<dbReference type="FunFam" id="2.60.210.10:FF:000013">
    <property type="entry name" value="TRAF-like family protein"/>
    <property type="match status" value="1"/>
</dbReference>
<sequence>MKDGKYESLPFTAGAYNWTFILYPSGNNKDGVSGTISQYVRIDNSSLITNPEDVFAEVKFFIYNRMLNKYYVKGGTKLRRGSFISNTEYGVHTFTTAGVQLPERGYLFDGEHVLFGVDVFVAQPNKKCELFSFDEHISDPIFTWKLIRFSTLYSDSYTSDPFSSGVRDWVLKVYPNGDGYGKGNSLSLYLLSLSSEKPYVRAKLRVFNQNKSNHVEKQVDGWSNVVNNNEWGFQKFIPIEDLKDPSKGYVVDDALKVEVDMIAFSKTDRFQRK</sequence>
<dbReference type="SMART" id="SM00061">
    <property type="entry name" value="MATH"/>
    <property type="match status" value="1"/>
</dbReference>
<name>A0AAU9S9T4_THLAR</name>
<dbReference type="EMBL" id="OU466860">
    <property type="protein sequence ID" value="CAH2061001.1"/>
    <property type="molecule type" value="Genomic_DNA"/>
</dbReference>
<dbReference type="PANTHER" id="PTHR46162">
    <property type="entry name" value="TRAF-LIKE FAMILY PROTEIN"/>
    <property type="match status" value="1"/>
</dbReference>
<protein>
    <recommendedName>
        <fullName evidence="1">MATH domain-containing protein</fullName>
    </recommendedName>
</protein>
<dbReference type="CDD" id="cd00121">
    <property type="entry name" value="MATH"/>
    <property type="match status" value="2"/>
</dbReference>
<dbReference type="AlphaFoldDB" id="A0AAU9S9T4"/>
<proteinExistence type="predicted"/>
<dbReference type="InterPro" id="IPR002083">
    <property type="entry name" value="MATH/TRAF_dom"/>
</dbReference>
<organism evidence="2 3">
    <name type="scientific">Thlaspi arvense</name>
    <name type="common">Field penny-cress</name>
    <dbReference type="NCBI Taxonomy" id="13288"/>
    <lineage>
        <taxon>Eukaryota</taxon>
        <taxon>Viridiplantae</taxon>
        <taxon>Streptophyta</taxon>
        <taxon>Embryophyta</taxon>
        <taxon>Tracheophyta</taxon>
        <taxon>Spermatophyta</taxon>
        <taxon>Magnoliopsida</taxon>
        <taxon>eudicotyledons</taxon>
        <taxon>Gunneridae</taxon>
        <taxon>Pentapetalae</taxon>
        <taxon>rosids</taxon>
        <taxon>malvids</taxon>
        <taxon>Brassicales</taxon>
        <taxon>Brassicaceae</taxon>
        <taxon>Thlaspideae</taxon>
        <taxon>Thlaspi</taxon>
    </lineage>
</organism>
<gene>
    <name evidence="2" type="ORF">TAV2_LOCUS13206</name>
</gene>
<keyword evidence="3" id="KW-1185">Reference proteome</keyword>
<dbReference type="Proteomes" id="UP000836841">
    <property type="component" value="Chromosome 4"/>
</dbReference>
<feature type="domain" description="MATH" evidence="1">
    <location>
        <begin position="1"/>
        <end position="119"/>
    </location>
</feature>
<dbReference type="PANTHER" id="PTHR46162:SF58">
    <property type="entry name" value="TRAF-LIKE FAMILY PROTEIN"/>
    <property type="match status" value="1"/>
</dbReference>
<dbReference type="Gene3D" id="2.60.210.10">
    <property type="entry name" value="Apoptosis, Tumor Necrosis Factor Receptor Associated Protein 2, Chain A"/>
    <property type="match status" value="2"/>
</dbReference>
<feature type="domain" description="MATH" evidence="1">
    <location>
        <begin position="139"/>
        <end position="261"/>
    </location>
</feature>
<dbReference type="Pfam" id="PF22486">
    <property type="entry name" value="MATH_2"/>
    <property type="match status" value="2"/>
</dbReference>
<reference evidence="2 3" key="1">
    <citation type="submission" date="2022-03" db="EMBL/GenBank/DDBJ databases">
        <authorList>
            <person name="Nunn A."/>
            <person name="Chopra R."/>
            <person name="Nunn A."/>
            <person name="Contreras Garrido A."/>
        </authorList>
    </citation>
    <scope>NUCLEOTIDE SEQUENCE [LARGE SCALE GENOMIC DNA]</scope>
</reference>
<accession>A0AAU9S9T4</accession>
<dbReference type="InterPro" id="IPR008974">
    <property type="entry name" value="TRAF-like"/>
</dbReference>
<dbReference type="SUPFAM" id="SSF49599">
    <property type="entry name" value="TRAF domain-like"/>
    <property type="match status" value="2"/>
</dbReference>
<dbReference type="PROSITE" id="PS50144">
    <property type="entry name" value="MATH"/>
    <property type="match status" value="2"/>
</dbReference>